<dbReference type="PANTHER" id="PTHR16062">
    <property type="entry name" value="SWI/SNF-RELATED"/>
    <property type="match status" value="1"/>
</dbReference>
<evidence type="ECO:0000256" key="7">
    <source>
        <dbReference type="ARBA" id="ARBA00023242"/>
    </source>
</evidence>
<dbReference type="Proteomes" id="UP000006310">
    <property type="component" value="Chromosome 1"/>
</dbReference>
<evidence type="ECO:0000256" key="4">
    <source>
        <dbReference type="ARBA" id="ARBA00023015"/>
    </source>
</evidence>
<name>J7S2T6_HUIN7</name>
<keyword evidence="7" id="KW-0539">Nucleus</keyword>
<keyword evidence="3" id="KW-0156">Chromatin regulator</keyword>
<dbReference type="RefSeq" id="XP_022462590.1">
    <property type="nucleotide sequence ID" value="XM_022611153.1"/>
</dbReference>
<evidence type="ECO:0000313" key="12">
    <source>
        <dbReference type="Proteomes" id="UP000006310"/>
    </source>
</evidence>
<dbReference type="InterPro" id="IPR054551">
    <property type="entry name" value="RSC4_Ig-like"/>
</dbReference>
<feature type="compositionally biased region" description="Acidic residues" evidence="9">
    <location>
        <begin position="382"/>
        <end position="394"/>
    </location>
</feature>
<keyword evidence="12" id="KW-1185">Reference proteome</keyword>
<dbReference type="GO" id="GO:0006337">
    <property type="term" value="P:nucleosome disassembly"/>
    <property type="evidence" value="ECO:0007669"/>
    <property type="project" value="EnsemblFungi"/>
</dbReference>
<dbReference type="HOGENOM" id="CLU_441492_0_0_1"/>
<feature type="compositionally biased region" description="Polar residues" evidence="9">
    <location>
        <begin position="559"/>
        <end position="583"/>
    </location>
</feature>
<feature type="compositionally biased region" description="Acidic residues" evidence="9">
    <location>
        <begin position="346"/>
        <end position="358"/>
    </location>
</feature>
<dbReference type="GO" id="GO:0016586">
    <property type="term" value="C:RSC-type complex"/>
    <property type="evidence" value="ECO:0007669"/>
    <property type="project" value="EnsemblFungi"/>
</dbReference>
<evidence type="ECO:0000256" key="3">
    <source>
        <dbReference type="ARBA" id="ARBA00022853"/>
    </source>
</evidence>
<evidence type="ECO:0000256" key="8">
    <source>
        <dbReference type="PROSITE-ProRule" id="PRU00035"/>
    </source>
</evidence>
<dbReference type="CDD" id="cd04369">
    <property type="entry name" value="Bromodomain"/>
    <property type="match status" value="2"/>
</dbReference>
<keyword evidence="4" id="KW-0805">Transcription regulation</keyword>
<dbReference type="OrthoDB" id="1742084at2759"/>
<dbReference type="SMART" id="SM00297">
    <property type="entry name" value="BROMO"/>
    <property type="match status" value="2"/>
</dbReference>
<dbReference type="PROSITE" id="PS50014">
    <property type="entry name" value="BROMODOMAIN_2"/>
    <property type="match status" value="2"/>
</dbReference>
<dbReference type="GO" id="GO:0006368">
    <property type="term" value="P:transcription elongation by RNA polymerase II"/>
    <property type="evidence" value="ECO:0007669"/>
    <property type="project" value="EnsemblFungi"/>
</dbReference>
<feature type="domain" description="Bromo" evidence="10">
    <location>
        <begin position="71"/>
        <end position="140"/>
    </location>
</feature>
<dbReference type="STRING" id="1071383.J7S2T6"/>
<organism evidence="11 12">
    <name type="scientific">Huiozyma naganishii (strain ATCC MYA-139 / BCRC 22969 / CBS 8797 / KCTC 17520 / NBRC 10181 / NCYC 3082 / Yp74L-3)</name>
    <name type="common">Yeast</name>
    <name type="synonym">Kazachstania naganishii</name>
    <dbReference type="NCBI Taxonomy" id="1071383"/>
    <lineage>
        <taxon>Eukaryota</taxon>
        <taxon>Fungi</taxon>
        <taxon>Dikarya</taxon>
        <taxon>Ascomycota</taxon>
        <taxon>Saccharomycotina</taxon>
        <taxon>Saccharomycetes</taxon>
        <taxon>Saccharomycetales</taxon>
        <taxon>Saccharomycetaceae</taxon>
        <taxon>Huiozyma</taxon>
    </lineage>
</organism>
<dbReference type="PRINTS" id="PR00503">
    <property type="entry name" value="BROMODOMAIN"/>
</dbReference>
<accession>J7S2T6</accession>
<dbReference type="Pfam" id="PF00439">
    <property type="entry name" value="Bromodomain"/>
    <property type="match status" value="2"/>
</dbReference>
<keyword evidence="6" id="KW-0804">Transcription</keyword>
<evidence type="ECO:0000259" key="10">
    <source>
        <dbReference type="PROSITE" id="PS50014"/>
    </source>
</evidence>
<dbReference type="GO" id="GO:0140008">
    <property type="term" value="F:histone H4 reader activity"/>
    <property type="evidence" value="ECO:0007669"/>
    <property type="project" value="EnsemblFungi"/>
</dbReference>
<gene>
    <name evidence="11" type="primary">KNAG0A06900</name>
    <name evidence="11" type="ordered locus">KNAG_0A06900</name>
</gene>
<dbReference type="SUPFAM" id="SSF47370">
    <property type="entry name" value="Bromodomain"/>
    <property type="match status" value="2"/>
</dbReference>
<evidence type="ECO:0000313" key="11">
    <source>
        <dbReference type="EMBL" id="CCK68344.1"/>
    </source>
</evidence>
<dbReference type="eggNOG" id="KOG1827">
    <property type="taxonomic scope" value="Eukaryota"/>
</dbReference>
<feature type="compositionally biased region" description="Basic and acidic residues" evidence="9">
    <location>
        <begin position="328"/>
        <end position="339"/>
    </location>
</feature>
<reference evidence="12" key="2">
    <citation type="submission" date="2012-08" db="EMBL/GenBank/DDBJ databases">
        <title>Genome sequence of Kazachstania naganishii.</title>
        <authorList>
            <person name="Gordon J.L."/>
            <person name="Armisen D."/>
            <person name="Proux-Wera E."/>
            <person name="OhEigeartaigh S.S."/>
            <person name="Byrne K.P."/>
            <person name="Wolfe K.H."/>
        </authorList>
    </citation>
    <scope>NUCLEOTIDE SEQUENCE [LARGE SCALE GENOMIC DNA]</scope>
    <source>
        <strain evidence="12">ATCC MYA-139 / BCRC 22969 / CBS 8797 / CCRC 22969 / KCTC 17520 / NBRC 10181 / NCYC 3082</strain>
    </source>
</reference>
<dbReference type="GO" id="GO:0140006">
    <property type="term" value="F:histone H3 reader activity"/>
    <property type="evidence" value="ECO:0007669"/>
    <property type="project" value="EnsemblFungi"/>
</dbReference>
<dbReference type="Gene3D" id="1.20.920.10">
    <property type="entry name" value="Bromodomain-like"/>
    <property type="match status" value="2"/>
</dbReference>
<reference evidence="11 12" key="1">
    <citation type="journal article" date="2011" name="Proc. Natl. Acad. Sci. U.S.A.">
        <title>Evolutionary erosion of yeast sex chromosomes by mating-type switching accidents.</title>
        <authorList>
            <person name="Gordon J.L."/>
            <person name="Armisen D."/>
            <person name="Proux-Wera E."/>
            <person name="Oheigeartaigh S.S."/>
            <person name="Byrne K.P."/>
            <person name="Wolfe K.H."/>
        </authorList>
    </citation>
    <scope>NUCLEOTIDE SEQUENCE [LARGE SCALE GENOMIC DNA]</scope>
    <source>
        <strain evidence="12">ATCC MYA-139 / BCRC 22969 / CBS 8797 / CCRC 22969 / KCTC 17520 / NBRC 10181 / NCYC 3082</strain>
    </source>
</reference>
<dbReference type="KEGG" id="kng:KNAG_0A06900"/>
<feature type="region of interest" description="Disordered" evidence="9">
    <location>
        <begin position="324"/>
        <end position="405"/>
    </location>
</feature>
<sequence>MPHTYMDDENSANAGEQARYMAGKNPRHYNFPPVIYNEALRPKSELYRDPDWSIPKFDLFVTYTLENLMDKYRVLFKDFFKLPSRKFHPQYYYKIEQPISLKEIMSRDYEYAGGSRIFLLDIELLAKNCHAYNEDDSLIVKNAYQMVNYIKYEMLRAKNISKDYMISGKIKTKLQEVWQRIADAREPEILKVLKYNETDGRDYKLSEPFMDRVDEEELAEYYEVIHRPMALNVVKKNLDEGKYSTLYDFILDLYLTFDNAMIFNDKGTPIYESALLLWEFTQVLINDKLFPELKEAQERGELDLEYNKFEFSRNARKRALAIDADVPGEEHPSDTEPAHKGAITANDDDEDDDDDDDDETKHEPIATATSEETKDGDNVKVDEEEEVQERDDEEAKLSNVEGLGNGYTRTLLPDDYLLPSNSKLRNPNSNKRIKLNVMATETPRPDLPIFNIVKSLKREPTSDSYSTEKKVFKVIGEISVYTASSMYQQAMNPLPGSRPPCVQDWAQYDFNMKGLNQTENTYSFAVQPMQTFLTVVTKLNDVVTKSNLTVNNENIPSAKSQLPISSSLMDNSQNPNGTSGNNTDKYEIILNEGINHIKFDCQHTTHGGESVNIWVNVLP</sequence>
<proteinExistence type="predicted"/>
<evidence type="ECO:0000256" key="6">
    <source>
        <dbReference type="ARBA" id="ARBA00023163"/>
    </source>
</evidence>
<dbReference type="OMA" id="HFEGLGN"/>
<keyword evidence="5 8" id="KW-0103">Bromodomain</keyword>
<protein>
    <recommendedName>
        <fullName evidence="10">Bromo domain-containing protein</fullName>
    </recommendedName>
</protein>
<evidence type="ECO:0000256" key="5">
    <source>
        <dbReference type="ARBA" id="ARBA00023117"/>
    </source>
</evidence>
<dbReference type="InterPro" id="IPR001487">
    <property type="entry name" value="Bromodomain"/>
</dbReference>
<feature type="region of interest" description="Disordered" evidence="9">
    <location>
        <begin position="559"/>
        <end position="584"/>
    </location>
</feature>
<dbReference type="GO" id="GO:0003682">
    <property type="term" value="F:chromatin binding"/>
    <property type="evidence" value="ECO:0007669"/>
    <property type="project" value="TreeGrafter"/>
</dbReference>
<evidence type="ECO:0000256" key="9">
    <source>
        <dbReference type="SAM" id="MobiDB-lite"/>
    </source>
</evidence>
<keyword evidence="2" id="KW-0677">Repeat</keyword>
<comment type="subcellular location">
    <subcellularLocation>
        <location evidence="1">Nucleus</location>
    </subcellularLocation>
</comment>
<dbReference type="InterPro" id="IPR037382">
    <property type="entry name" value="Rsc/polybromo"/>
</dbReference>
<feature type="compositionally biased region" description="Basic and acidic residues" evidence="9">
    <location>
        <begin position="371"/>
        <end position="381"/>
    </location>
</feature>
<dbReference type="PANTHER" id="PTHR16062:SF13">
    <property type="entry name" value="CHROMATIN STRUCTURE-REMODELING COMPLEX SUBUNIT RSC4"/>
    <property type="match status" value="1"/>
</dbReference>
<dbReference type="AlphaFoldDB" id="J7S2T6"/>
<evidence type="ECO:0000256" key="1">
    <source>
        <dbReference type="ARBA" id="ARBA00004123"/>
    </source>
</evidence>
<dbReference type="GeneID" id="34523979"/>
<feature type="domain" description="Bromo" evidence="10">
    <location>
        <begin position="201"/>
        <end position="271"/>
    </location>
</feature>
<dbReference type="EMBL" id="HE978314">
    <property type="protein sequence ID" value="CCK68344.1"/>
    <property type="molecule type" value="Genomic_DNA"/>
</dbReference>
<dbReference type="Pfam" id="PF24189">
    <property type="entry name" value="Ig_RSC4"/>
    <property type="match status" value="1"/>
</dbReference>
<evidence type="ECO:0000256" key="2">
    <source>
        <dbReference type="ARBA" id="ARBA00022737"/>
    </source>
</evidence>
<dbReference type="InterPro" id="IPR036427">
    <property type="entry name" value="Bromodomain-like_sf"/>
</dbReference>